<keyword evidence="1" id="KW-1133">Transmembrane helix</keyword>
<dbReference type="Proteomes" id="UP000198067">
    <property type="component" value="Chromosome"/>
</dbReference>
<feature type="transmembrane region" description="Helical" evidence="1">
    <location>
        <begin position="116"/>
        <end position="135"/>
    </location>
</feature>
<dbReference type="EMBL" id="CP022139">
    <property type="protein sequence ID" value="ASG87029.1"/>
    <property type="molecule type" value="Genomic_DNA"/>
</dbReference>
<protein>
    <submittedName>
        <fullName evidence="2">Uncharacterized protein</fullName>
    </submittedName>
</protein>
<reference evidence="2 3" key="1">
    <citation type="submission" date="2017-06" db="EMBL/GenBank/DDBJ databases">
        <title>Salmonella reference genomes for public health.</title>
        <authorList>
            <person name="Robertson J."/>
            <person name="Yoshida C."/>
            <person name="Gurnik S."/>
            <person name="Nash J."/>
        </authorList>
    </citation>
    <scope>NUCLEOTIDE SEQUENCE [LARGE SCALE GENOMIC DNA]</scope>
    <source>
        <strain evidence="2 3">1315K</strain>
    </source>
</reference>
<gene>
    <name evidence="2" type="ORF">LFZ47_05230</name>
</gene>
<evidence type="ECO:0000313" key="3">
    <source>
        <dbReference type="Proteomes" id="UP000198067"/>
    </source>
</evidence>
<keyword evidence="1" id="KW-0472">Membrane</keyword>
<name>A0A6C7C5I7_SALER</name>
<accession>A0A6C7C5I7</accession>
<evidence type="ECO:0000256" key="1">
    <source>
        <dbReference type="SAM" id="Phobius"/>
    </source>
</evidence>
<proteinExistence type="predicted"/>
<dbReference type="RefSeq" id="WP_080226275.1">
    <property type="nucleotide sequence ID" value="NZ_CP022139.1"/>
</dbReference>
<keyword evidence="1" id="KW-0812">Transmembrane</keyword>
<sequence length="136" mass="15774">MKTLLNNHPNLPIYLGMIYMIAFILILIISFINTFCYKKIVKLYTDKYGSLPITASMAKYSSLIATPGAYHAKIGFIMDSLILPYNRFSNHDMTKEQYEYINKLPIKLTIWFRIEGVLWIISIPTLAMTFIMFGMN</sequence>
<feature type="transmembrane region" description="Helical" evidence="1">
    <location>
        <begin position="12"/>
        <end position="37"/>
    </location>
</feature>
<dbReference type="AlphaFoldDB" id="A0A6C7C5I7"/>
<organism evidence="2 3">
    <name type="scientific">Salmonella enterica subsp. salamae serovar 55:k:z39 str. 1315K</name>
    <dbReference type="NCBI Taxonomy" id="1243602"/>
    <lineage>
        <taxon>Bacteria</taxon>
        <taxon>Pseudomonadati</taxon>
        <taxon>Pseudomonadota</taxon>
        <taxon>Gammaproteobacteria</taxon>
        <taxon>Enterobacterales</taxon>
        <taxon>Enterobacteriaceae</taxon>
        <taxon>Salmonella</taxon>
    </lineage>
</organism>
<evidence type="ECO:0000313" key="2">
    <source>
        <dbReference type="EMBL" id="ASG87029.1"/>
    </source>
</evidence>